<evidence type="ECO:0000313" key="12">
    <source>
        <dbReference type="Proteomes" id="UP001620409"/>
    </source>
</evidence>
<dbReference type="EMBL" id="JADIKI010000022">
    <property type="protein sequence ID" value="MFK2854864.1"/>
    <property type="molecule type" value="Genomic_DNA"/>
</dbReference>
<evidence type="ECO:0000256" key="3">
    <source>
        <dbReference type="ARBA" id="ARBA00022806"/>
    </source>
</evidence>
<keyword evidence="3 9" id="KW-0347">Helicase</keyword>
<evidence type="ECO:0000256" key="5">
    <source>
        <dbReference type="ARBA" id="ARBA00023235"/>
    </source>
</evidence>
<dbReference type="PROSITE" id="PS51198">
    <property type="entry name" value="UVRD_HELICASE_ATP_BIND"/>
    <property type="match status" value="1"/>
</dbReference>
<organism evidence="11 12">
    <name type="scientific">Dyella humi</name>
    <dbReference type="NCBI Taxonomy" id="1770547"/>
    <lineage>
        <taxon>Bacteria</taxon>
        <taxon>Pseudomonadati</taxon>
        <taxon>Pseudomonadota</taxon>
        <taxon>Gammaproteobacteria</taxon>
        <taxon>Lysobacterales</taxon>
        <taxon>Rhodanobacteraceae</taxon>
        <taxon>Dyella</taxon>
    </lineage>
</organism>
<keyword evidence="1 9" id="KW-0547">Nucleotide-binding</keyword>
<accession>A0ABW8IJF6</accession>
<feature type="binding site" evidence="9">
    <location>
        <begin position="229"/>
        <end position="236"/>
    </location>
    <ligand>
        <name>ATP</name>
        <dbReference type="ChEBI" id="CHEBI:30616"/>
    </ligand>
</feature>
<dbReference type="SUPFAM" id="SSF52540">
    <property type="entry name" value="P-loop containing nucleoside triphosphate hydrolases"/>
    <property type="match status" value="1"/>
</dbReference>
<dbReference type="Proteomes" id="UP001620409">
    <property type="component" value="Unassembled WGS sequence"/>
</dbReference>
<dbReference type="PANTHER" id="PTHR11070:SF63">
    <property type="entry name" value="DNA HELICASE IV"/>
    <property type="match status" value="1"/>
</dbReference>
<evidence type="ECO:0000256" key="7">
    <source>
        <dbReference type="ARBA" id="ARBA00034808"/>
    </source>
</evidence>
<reference evidence="11 12" key="1">
    <citation type="submission" date="2020-10" db="EMBL/GenBank/DDBJ databases">
        <title>Phylogeny of dyella-like bacteria.</title>
        <authorList>
            <person name="Fu J."/>
        </authorList>
    </citation>
    <scope>NUCLEOTIDE SEQUENCE [LARGE SCALE GENOMIC DNA]</scope>
    <source>
        <strain evidence="11 12">DHG40</strain>
    </source>
</reference>
<evidence type="ECO:0000256" key="9">
    <source>
        <dbReference type="PROSITE-ProRule" id="PRU00560"/>
    </source>
</evidence>
<dbReference type="InterPro" id="IPR027417">
    <property type="entry name" value="P-loop_NTPase"/>
</dbReference>
<evidence type="ECO:0000256" key="4">
    <source>
        <dbReference type="ARBA" id="ARBA00022840"/>
    </source>
</evidence>
<dbReference type="Gene3D" id="3.30.65.10">
    <property type="entry name" value="Bacterial Topoisomerase I, domain 1"/>
    <property type="match status" value="1"/>
</dbReference>
<dbReference type="InterPro" id="IPR014016">
    <property type="entry name" value="UvrD-like_ATP-bd"/>
</dbReference>
<dbReference type="EC" id="5.6.2.4" evidence="7"/>
<evidence type="ECO:0000256" key="6">
    <source>
        <dbReference type="ARBA" id="ARBA00034617"/>
    </source>
</evidence>
<keyword evidence="2 9" id="KW-0378">Hydrolase</keyword>
<feature type="domain" description="UvrD-like helicase ATP-binding" evidence="10">
    <location>
        <begin position="208"/>
        <end position="671"/>
    </location>
</feature>
<keyword evidence="5" id="KW-0413">Isomerase</keyword>
<dbReference type="Pfam" id="PF13361">
    <property type="entry name" value="UvrD_C"/>
    <property type="match status" value="1"/>
</dbReference>
<keyword evidence="4 9" id="KW-0067">ATP-binding</keyword>
<comment type="caution">
    <text evidence="11">The sequence shown here is derived from an EMBL/GenBank/DDBJ whole genome shotgun (WGS) entry which is preliminary data.</text>
</comment>
<dbReference type="Pfam" id="PF01396">
    <property type="entry name" value="Zn_ribbon_Top1"/>
    <property type="match status" value="1"/>
</dbReference>
<dbReference type="InterPro" id="IPR014017">
    <property type="entry name" value="DNA_helicase_UvrD-like_C"/>
</dbReference>
<protein>
    <recommendedName>
        <fullName evidence="7">DNA 3'-5' helicase</fullName>
        <ecNumber evidence="7">5.6.2.4</ecNumber>
    </recommendedName>
</protein>
<dbReference type="InterPro" id="IPR013498">
    <property type="entry name" value="Topo_IA_Znf"/>
</dbReference>
<sequence length="912" mass="104331">MEKAWGPSHWGKTFAKSEDWELSFVGSDLRLVQQGRVSLTPIGELELLAIPGFFWAKVTLVQSTRVIASLNGIPNRKAIELQNAFRNALEELRRHEANLVRIRRFDDDLPSIRKWSNGTAKEMISLRRERRWHTEGHIQAWQQSKPTLDLELSHPVVAEYLSRKTELDKKAIQFWKQDVRKVVELQNKRLVEEELKACKDFFDRVEKTPLTEEQSRAVLCFDNRVLVIASAGSGKTSTMVAKAGYALHRNLFKASEILLLAFNADAAEELQTRIQARLSPLGLPAESIRAKTFHAFGLDVIGKATGKRPTLAPWLERGDDIRHLIELVDDLKDKDLNFRMHWDLFRIVLGRDLPEFGKEEENPEDWNKETSTTGFRTLDGNVVKSQGERLIADWLFYNGVDYQYEAPYVVDTADSEHRRYKPDFYYPATKTYHEHWALDHQGRPPETFYNYLDGVRWKKALHRQHGTDLIETTMADLWSGRAFTNLAQELTKRGIKLDPNPDRPVSGRRVLENEDLAQTFRTFLTHAKSNRLSDEDLRQRLEHESVGAFHYRHALFLQLFKRIRAAWEDDLRRHDAIDFEDMLNLSADAIESGYDPGYKLVMVDEFQDASRARARLAHALVKKPGRHLFAVGDDWQSINRFAGADLSVMTDFEKWFGKGHTLRLERTFRCPQSICDISSRFVQVNPVQLKKRVVSTTPAVGPAVQAIEVATDDHIAGALLTLWRRISQGIDSGAVPPGKNGKVSIYVLGRYQRDRAFLPNWTSLSNHIEVEFHTVHGSKGLEADYVFLPRFVSGYYSFPSTIEDDPVLQLAKPSGDEYPFAEERRLFYVALTRARRGITILSLQHRHSPFLVELTKTMGLEVTSVDGEPGHTTPCPDPKCNGSLVPRKGKYGMFLGCTNYPTCQKKAKISNR</sequence>
<dbReference type="InterPro" id="IPR000212">
    <property type="entry name" value="DNA_helicase_UvrD/REP"/>
</dbReference>
<comment type="catalytic activity">
    <reaction evidence="6">
        <text>Couples ATP hydrolysis with the unwinding of duplex DNA by translocating in the 3'-5' direction.</text>
        <dbReference type="EC" id="5.6.2.4"/>
    </reaction>
</comment>
<dbReference type="PANTHER" id="PTHR11070">
    <property type="entry name" value="UVRD / RECB / PCRA DNA HELICASE FAMILY MEMBER"/>
    <property type="match status" value="1"/>
</dbReference>
<dbReference type="Gene3D" id="3.40.50.300">
    <property type="entry name" value="P-loop containing nucleotide triphosphate hydrolases"/>
    <property type="match status" value="3"/>
</dbReference>
<gene>
    <name evidence="11" type="ORF">ISP18_09710</name>
</gene>
<dbReference type="SUPFAM" id="SSF57783">
    <property type="entry name" value="Zinc beta-ribbon"/>
    <property type="match status" value="1"/>
</dbReference>
<evidence type="ECO:0000256" key="1">
    <source>
        <dbReference type="ARBA" id="ARBA00022741"/>
    </source>
</evidence>
<dbReference type="Gene3D" id="3.40.91.30">
    <property type="match status" value="1"/>
</dbReference>
<proteinExistence type="predicted"/>
<name>A0ABW8IJF6_9GAMM</name>
<dbReference type="RefSeq" id="WP_380010154.1">
    <property type="nucleotide sequence ID" value="NZ_JADIKI010000022.1"/>
</dbReference>
<evidence type="ECO:0000256" key="8">
    <source>
        <dbReference type="ARBA" id="ARBA00048988"/>
    </source>
</evidence>
<keyword evidence="12" id="KW-1185">Reference proteome</keyword>
<evidence type="ECO:0000313" key="11">
    <source>
        <dbReference type="EMBL" id="MFK2854864.1"/>
    </source>
</evidence>
<evidence type="ECO:0000256" key="2">
    <source>
        <dbReference type="ARBA" id="ARBA00022801"/>
    </source>
</evidence>
<dbReference type="Pfam" id="PF00580">
    <property type="entry name" value="UvrD-helicase"/>
    <property type="match status" value="1"/>
</dbReference>
<evidence type="ECO:0000259" key="10">
    <source>
        <dbReference type="PROSITE" id="PS51198"/>
    </source>
</evidence>
<comment type="catalytic activity">
    <reaction evidence="8">
        <text>ATP + H2O = ADP + phosphate + H(+)</text>
        <dbReference type="Rhea" id="RHEA:13065"/>
        <dbReference type="ChEBI" id="CHEBI:15377"/>
        <dbReference type="ChEBI" id="CHEBI:15378"/>
        <dbReference type="ChEBI" id="CHEBI:30616"/>
        <dbReference type="ChEBI" id="CHEBI:43474"/>
        <dbReference type="ChEBI" id="CHEBI:456216"/>
        <dbReference type="EC" id="5.6.2.4"/>
    </reaction>
</comment>